<dbReference type="Pfam" id="PF16815">
    <property type="entry name" value="HRI1"/>
    <property type="match status" value="1"/>
</dbReference>
<reference evidence="1 2" key="3">
    <citation type="journal article" date="2015" name="Genome Announc.">
        <title>Draft Genome Sequence of the Archiascomycetous Yeast Saitoella complicata.</title>
        <authorList>
            <person name="Yamauchi K."/>
            <person name="Kondo S."/>
            <person name="Hamamoto M."/>
            <person name="Takahashi Y."/>
            <person name="Ogura Y."/>
            <person name="Hayashi T."/>
            <person name="Nishida H."/>
        </authorList>
    </citation>
    <scope>NUCLEOTIDE SEQUENCE [LARGE SCALE GENOMIC DNA]</scope>
    <source>
        <strain evidence="1 2">NRRL Y-17804</strain>
    </source>
</reference>
<dbReference type="Gene3D" id="2.40.128.320">
    <property type="entry name" value="Protein HRI1, N-terminal domain"/>
    <property type="match status" value="1"/>
</dbReference>
<evidence type="ECO:0008006" key="3">
    <source>
        <dbReference type="Google" id="ProtNLM"/>
    </source>
</evidence>
<dbReference type="STRING" id="698492.A0A0E9NEI2"/>
<organism evidence="1 2">
    <name type="scientific">Saitoella complicata (strain BCRC 22490 / CBS 7301 / JCM 7358 / NBRC 10748 / NRRL Y-17804)</name>
    <dbReference type="NCBI Taxonomy" id="698492"/>
    <lineage>
        <taxon>Eukaryota</taxon>
        <taxon>Fungi</taxon>
        <taxon>Dikarya</taxon>
        <taxon>Ascomycota</taxon>
        <taxon>Taphrinomycotina</taxon>
        <taxon>Taphrinomycotina incertae sedis</taxon>
        <taxon>Saitoella</taxon>
    </lineage>
</organism>
<dbReference type="EMBL" id="BACD03000011">
    <property type="protein sequence ID" value="GAO47820.1"/>
    <property type="molecule type" value="Genomic_DNA"/>
</dbReference>
<sequence>MSQHPPLVSRRISIRLLPAPPSEPTDTLVLNGGGTSRFFTDFRPLLQDPGDCEWVFAGCKEKLANGKNEWVHLIDNRGPSESPDVGTSETLLNGDELERGEMNNPETRELCAYEEVWRDEDVPPGSKVVVAQLRRGDGIHGICVQVGTDYQGVVQDTTGHVTAQRSRYENGEWGVTEKYGEGVDLLPLAFDDLGQPIKGVTDKDEEWEIVENYTYTG</sequence>
<dbReference type="OMA" id="NCEWAFA"/>
<name>A0A0E9NEI2_SAICN</name>
<accession>A0A0E9NEI2</accession>
<dbReference type="InterPro" id="IPR043047">
    <property type="entry name" value="Hri1_N_sf"/>
</dbReference>
<proteinExistence type="predicted"/>
<gene>
    <name evidence="1" type="ORF">G7K_2018-t1</name>
</gene>
<keyword evidence="2" id="KW-1185">Reference proteome</keyword>
<reference evidence="1 2" key="1">
    <citation type="journal article" date="2011" name="J. Gen. Appl. Microbiol.">
        <title>Draft genome sequencing of the enigmatic yeast Saitoella complicata.</title>
        <authorList>
            <person name="Nishida H."/>
            <person name="Hamamoto M."/>
            <person name="Sugiyama J."/>
        </authorList>
    </citation>
    <scope>NUCLEOTIDE SEQUENCE [LARGE SCALE GENOMIC DNA]</scope>
    <source>
        <strain evidence="1 2">NRRL Y-17804</strain>
    </source>
</reference>
<dbReference type="Proteomes" id="UP000033140">
    <property type="component" value="Unassembled WGS sequence"/>
</dbReference>
<comment type="caution">
    <text evidence="1">The sequence shown here is derived from an EMBL/GenBank/DDBJ whole genome shotgun (WGS) entry which is preliminary data.</text>
</comment>
<reference evidence="1 2" key="2">
    <citation type="journal article" date="2014" name="J. Gen. Appl. Microbiol.">
        <title>The early diverging ascomycetous budding yeast Saitoella complicata has three histone deacetylases belonging to the Clr6, Hos2, and Rpd3 lineages.</title>
        <authorList>
            <person name="Nishida H."/>
            <person name="Matsumoto T."/>
            <person name="Kondo S."/>
            <person name="Hamamoto M."/>
            <person name="Yoshikawa H."/>
        </authorList>
    </citation>
    <scope>NUCLEOTIDE SEQUENCE [LARGE SCALE GENOMIC DNA]</scope>
    <source>
        <strain evidence="1 2">NRRL Y-17804</strain>
    </source>
</reference>
<dbReference type="AlphaFoldDB" id="A0A0E9NEI2"/>
<protein>
    <recommendedName>
        <fullName evidence="3">Protein HRI1</fullName>
    </recommendedName>
</protein>
<evidence type="ECO:0000313" key="1">
    <source>
        <dbReference type="EMBL" id="GAO47820.1"/>
    </source>
</evidence>
<evidence type="ECO:0000313" key="2">
    <source>
        <dbReference type="Proteomes" id="UP000033140"/>
    </source>
</evidence>
<dbReference type="InterPro" id="IPR031818">
    <property type="entry name" value="Hri1"/>
</dbReference>